<protein>
    <recommendedName>
        <fullName evidence="1">G domain-containing protein</fullName>
    </recommendedName>
</protein>
<dbReference type="AlphaFoldDB" id="A0A8H2WMB3"/>
<dbReference type="Proteomes" id="UP000663843">
    <property type="component" value="Unassembled WGS sequence"/>
</dbReference>
<evidence type="ECO:0000313" key="2">
    <source>
        <dbReference type="EMBL" id="CAE6387685.1"/>
    </source>
</evidence>
<feature type="domain" description="G" evidence="1">
    <location>
        <begin position="9"/>
        <end position="92"/>
    </location>
</feature>
<gene>
    <name evidence="2" type="ORF">RDB_LOCUS28827</name>
</gene>
<sequence>MSPTITIPVFGVVGSGKTSFINVVSGSCLPVGNGYEACTLDMTHVGIPLVTVNGLSIQLVDTPGFNNPSVGNDLEILERISKYLTRRFKQNECFGGVIYLHSIAETRIGNASKAALTTFQYMCGKRALCKSAFLTTMWSSPPTSRELAKEEELRQHSNVCAISPSIVMRIERRTRLEGISILRRLVSISHDPCPFDLQVELGMGGDEVPLWRTAAGLALTPDLADVAEDQHKVNTLRGEYEGALNDRNMIDTKTKRDQAEFESNAWNIREARRLQAIETIRRGGRPPGVYFTITCTIM</sequence>
<dbReference type="Pfam" id="PF01926">
    <property type="entry name" value="MMR_HSR1"/>
    <property type="match status" value="1"/>
</dbReference>
<dbReference type="SUPFAM" id="SSF52540">
    <property type="entry name" value="P-loop containing nucleoside triphosphate hydrolases"/>
    <property type="match status" value="1"/>
</dbReference>
<dbReference type="GO" id="GO:0005525">
    <property type="term" value="F:GTP binding"/>
    <property type="evidence" value="ECO:0007669"/>
    <property type="project" value="InterPro"/>
</dbReference>
<comment type="caution">
    <text evidence="2">The sequence shown here is derived from an EMBL/GenBank/DDBJ whole genome shotgun (WGS) entry which is preliminary data.</text>
</comment>
<dbReference type="EMBL" id="CAJMWT010001210">
    <property type="protein sequence ID" value="CAE6387685.1"/>
    <property type="molecule type" value="Genomic_DNA"/>
</dbReference>
<evidence type="ECO:0000313" key="3">
    <source>
        <dbReference type="Proteomes" id="UP000663843"/>
    </source>
</evidence>
<dbReference type="Gene3D" id="3.40.50.300">
    <property type="entry name" value="P-loop containing nucleotide triphosphate hydrolases"/>
    <property type="match status" value="1"/>
</dbReference>
<dbReference type="InterPro" id="IPR006073">
    <property type="entry name" value="GTP-bd"/>
</dbReference>
<proteinExistence type="predicted"/>
<name>A0A8H2WMB3_9AGAM</name>
<organism evidence="2 3">
    <name type="scientific">Rhizoctonia solani</name>
    <dbReference type="NCBI Taxonomy" id="456999"/>
    <lineage>
        <taxon>Eukaryota</taxon>
        <taxon>Fungi</taxon>
        <taxon>Dikarya</taxon>
        <taxon>Basidiomycota</taxon>
        <taxon>Agaricomycotina</taxon>
        <taxon>Agaricomycetes</taxon>
        <taxon>Cantharellales</taxon>
        <taxon>Ceratobasidiaceae</taxon>
        <taxon>Rhizoctonia</taxon>
    </lineage>
</organism>
<reference evidence="2" key="1">
    <citation type="submission" date="2021-01" db="EMBL/GenBank/DDBJ databases">
        <authorList>
            <person name="Kaushik A."/>
        </authorList>
    </citation>
    <scope>NUCLEOTIDE SEQUENCE</scope>
    <source>
        <strain evidence="2">AG2-2IIIB</strain>
    </source>
</reference>
<accession>A0A8H2WMB3</accession>
<dbReference type="InterPro" id="IPR027417">
    <property type="entry name" value="P-loop_NTPase"/>
</dbReference>
<evidence type="ECO:0000259" key="1">
    <source>
        <dbReference type="Pfam" id="PF01926"/>
    </source>
</evidence>